<accession>A0A1I4QTZ1</accession>
<protein>
    <submittedName>
        <fullName evidence="1">Uncharacterized protein</fullName>
    </submittedName>
</protein>
<name>A0A1I4QTZ1_9FLAO</name>
<dbReference type="EMBL" id="FOUT01000001">
    <property type="protein sequence ID" value="SFM43477.1"/>
    <property type="molecule type" value="Genomic_DNA"/>
</dbReference>
<dbReference type="Proteomes" id="UP000182961">
    <property type="component" value="Unassembled WGS sequence"/>
</dbReference>
<evidence type="ECO:0000313" key="2">
    <source>
        <dbReference type="Proteomes" id="UP000182961"/>
    </source>
</evidence>
<sequence>MNLEQHKTKIIQKLQSIQDDSLLDEIDRVLNGNYIVAHTIDGKPLTKNQYINHIESISESIANGAKTVTTEEVRKRIFSIKK</sequence>
<reference evidence="2" key="1">
    <citation type="submission" date="2016-10" db="EMBL/GenBank/DDBJ databases">
        <authorList>
            <person name="Varghese N."/>
            <person name="Submissions S."/>
        </authorList>
    </citation>
    <scope>NUCLEOTIDE SEQUENCE [LARGE SCALE GENOMIC DNA]</scope>
    <source>
        <strain evidence="2">DSM 4002</strain>
    </source>
</reference>
<dbReference type="RefSeq" id="WP_024982476.1">
    <property type="nucleotide sequence ID" value="NZ_CBCRUM010000019.1"/>
</dbReference>
<organism evidence="1 2">
    <name type="scientific">Flavobacterium succinicans</name>
    <dbReference type="NCBI Taxonomy" id="29536"/>
    <lineage>
        <taxon>Bacteria</taxon>
        <taxon>Pseudomonadati</taxon>
        <taxon>Bacteroidota</taxon>
        <taxon>Flavobacteriia</taxon>
        <taxon>Flavobacteriales</taxon>
        <taxon>Flavobacteriaceae</taxon>
        <taxon>Flavobacterium</taxon>
    </lineage>
</organism>
<keyword evidence="2" id="KW-1185">Reference proteome</keyword>
<proteinExistence type="predicted"/>
<gene>
    <name evidence="1" type="ORF">SAMN05444143_10150</name>
</gene>
<dbReference type="eggNOG" id="ENOG5032GT2">
    <property type="taxonomic scope" value="Bacteria"/>
</dbReference>
<evidence type="ECO:0000313" key="1">
    <source>
        <dbReference type="EMBL" id="SFM43477.1"/>
    </source>
</evidence>
<dbReference type="AlphaFoldDB" id="A0A1I4QTZ1"/>